<dbReference type="Pfam" id="PF02900">
    <property type="entry name" value="LigB"/>
    <property type="match status" value="1"/>
</dbReference>
<dbReference type="AlphaFoldDB" id="A0A0F5K4B4"/>
<evidence type="ECO:0000259" key="1">
    <source>
        <dbReference type="Pfam" id="PF02900"/>
    </source>
</evidence>
<dbReference type="GO" id="GO:0008198">
    <property type="term" value="F:ferrous iron binding"/>
    <property type="evidence" value="ECO:0007669"/>
    <property type="project" value="InterPro"/>
</dbReference>
<name>A0A0F5K4B4_9BURK</name>
<reference evidence="2 3" key="1">
    <citation type="submission" date="2015-03" db="EMBL/GenBank/DDBJ databases">
        <title>Draft Genome Sequence of Burkholderia andropogonis type strain ICMP2807, isolated from Sorghum bicolor.</title>
        <authorList>
            <person name="Lopes-Santos L."/>
            <person name="Castro D.B."/>
            <person name="Ottoboni L.M."/>
            <person name="Park D."/>
            <person name="Weirc B.S."/>
            <person name="Destefano S.A."/>
        </authorList>
    </citation>
    <scope>NUCLEOTIDE SEQUENCE [LARGE SCALE GENOMIC DNA]</scope>
    <source>
        <strain evidence="2 3">ICMP2807</strain>
    </source>
</reference>
<sequence>MDAARRLAAGNADVKPLNPEWDRRFLERVSGQRWAELEQSDDDYISQVAGNSAHEVRAWVAGFGIALADSTDGVGL</sequence>
<dbReference type="Proteomes" id="UP000033618">
    <property type="component" value="Unassembled WGS sequence"/>
</dbReference>
<protein>
    <recommendedName>
        <fullName evidence="1">Extradiol ring-cleavage dioxygenase class III enzyme subunit B domain-containing protein</fullName>
    </recommendedName>
</protein>
<feature type="domain" description="Extradiol ring-cleavage dioxygenase class III enzyme subunit B" evidence="1">
    <location>
        <begin position="10"/>
        <end position="66"/>
    </location>
</feature>
<dbReference type="GO" id="GO:0016702">
    <property type="term" value="F:oxidoreductase activity, acting on single donors with incorporation of molecular oxygen, incorporation of two atoms of oxygen"/>
    <property type="evidence" value="ECO:0007669"/>
    <property type="project" value="UniProtKB-ARBA"/>
</dbReference>
<accession>A0A0F5K4B4</accession>
<dbReference type="EMBL" id="LAQU01000003">
    <property type="protein sequence ID" value="KKB64704.1"/>
    <property type="molecule type" value="Genomic_DNA"/>
</dbReference>
<evidence type="ECO:0000313" key="3">
    <source>
        <dbReference type="Proteomes" id="UP000033618"/>
    </source>
</evidence>
<dbReference type="Gene3D" id="3.40.830.10">
    <property type="entry name" value="LigB-like"/>
    <property type="match status" value="1"/>
</dbReference>
<gene>
    <name evidence="2" type="ORF">WM40_04755</name>
</gene>
<keyword evidence="3" id="KW-1185">Reference proteome</keyword>
<dbReference type="PATRIC" id="fig|28092.6.peg.1129"/>
<proteinExistence type="predicted"/>
<dbReference type="SUPFAM" id="SSF53213">
    <property type="entry name" value="LigB-like"/>
    <property type="match status" value="1"/>
</dbReference>
<organism evidence="2 3">
    <name type="scientific">Robbsia andropogonis</name>
    <dbReference type="NCBI Taxonomy" id="28092"/>
    <lineage>
        <taxon>Bacteria</taxon>
        <taxon>Pseudomonadati</taxon>
        <taxon>Pseudomonadota</taxon>
        <taxon>Betaproteobacteria</taxon>
        <taxon>Burkholderiales</taxon>
        <taxon>Burkholderiaceae</taxon>
        <taxon>Robbsia</taxon>
    </lineage>
</organism>
<dbReference type="STRING" id="28092.WM40_04755"/>
<dbReference type="InterPro" id="IPR004183">
    <property type="entry name" value="Xdiol_dOase_suB"/>
</dbReference>
<comment type="caution">
    <text evidence="2">The sequence shown here is derived from an EMBL/GenBank/DDBJ whole genome shotgun (WGS) entry which is preliminary data.</text>
</comment>
<evidence type="ECO:0000313" key="2">
    <source>
        <dbReference type="EMBL" id="KKB64704.1"/>
    </source>
</evidence>